<evidence type="ECO:0000259" key="1">
    <source>
        <dbReference type="Pfam" id="PF13860"/>
    </source>
</evidence>
<evidence type="ECO:0000313" key="2">
    <source>
        <dbReference type="EMBL" id="MFC1572562.1"/>
    </source>
</evidence>
<comment type="caution">
    <text evidence="2">The sequence shown here is derived from an EMBL/GenBank/DDBJ whole genome shotgun (WGS) entry which is preliminary data.</text>
</comment>
<dbReference type="InterPro" id="IPR013211">
    <property type="entry name" value="LVIVD"/>
</dbReference>
<dbReference type="SUPFAM" id="SSF63825">
    <property type="entry name" value="YWTD domain"/>
    <property type="match status" value="1"/>
</dbReference>
<dbReference type="EMBL" id="JBHPKH010000021">
    <property type="protein sequence ID" value="MFC1572562.1"/>
    <property type="molecule type" value="Genomic_DNA"/>
</dbReference>
<gene>
    <name evidence="2" type="ORF">ACFL6M_03080</name>
</gene>
<dbReference type="InterPro" id="IPR051200">
    <property type="entry name" value="Host-pathogen_enzymatic-act"/>
</dbReference>
<dbReference type="Gene3D" id="2.60.40.10">
    <property type="entry name" value="Immunoglobulins"/>
    <property type="match status" value="1"/>
</dbReference>
<dbReference type="InterPro" id="IPR011044">
    <property type="entry name" value="Quino_amine_DH_bsu"/>
</dbReference>
<organism evidence="2 3">
    <name type="scientific">Eiseniibacteriota bacterium</name>
    <dbReference type="NCBI Taxonomy" id="2212470"/>
    <lineage>
        <taxon>Bacteria</taxon>
        <taxon>Candidatus Eiseniibacteriota</taxon>
    </lineage>
</organism>
<feature type="domain" description="FlgD/Vpr Ig-like" evidence="1">
    <location>
        <begin position="973"/>
        <end position="1029"/>
    </location>
</feature>
<dbReference type="InterPro" id="IPR013783">
    <property type="entry name" value="Ig-like_fold"/>
</dbReference>
<protein>
    <submittedName>
        <fullName evidence="2">FlgD immunoglobulin-like domain containing protein</fullName>
    </submittedName>
</protein>
<dbReference type="Pfam" id="PF08309">
    <property type="entry name" value="LVIVD"/>
    <property type="match status" value="10"/>
</dbReference>
<dbReference type="NCBIfam" id="TIGR04183">
    <property type="entry name" value="Por_Secre_tail"/>
    <property type="match status" value="1"/>
</dbReference>
<dbReference type="SUPFAM" id="SSF50969">
    <property type="entry name" value="YVTN repeat-like/Quinoprotein amine dehydrogenase"/>
    <property type="match status" value="1"/>
</dbReference>
<sequence>MSRLQHFLVFGVMSMVIWLVTPPPAQPQGSFTEDFSTTALMDPANTSAVWDTVAGEITLAPFSINLTGSYGSSTAPHQVAVSGDIALVAYYSDGVHLLDISDLTNPTVLDVYSTPGVTRGVAVDGTYVYVADGASGVHILTLTYPGTLTYLSTVNTPGTAFRVIPRGEYLYVADHSGGLQVIDISDPSSPLTVGSCPPAGYMGDLKIAGNYAFVSDITQGMSVVDIANPLAPVIVTTYPGDGNGIDIDGNLAYLADDAGLVILDITNPVAPAFLGSVDAGGTASDVFIDGDIAYVADYGTGVVMVDVSDPENPTITDIFGGTGQRHVTVHGDHAFACENVLSLQIFEIADPAGLVPYGSASTPGSAVSVLIEGDHAFVAAGTSWLVFDVSDPAAPSLVGQYDASGLIRRAVIDGDYAFLIINQTGWLVLDISNPTTPSLLYSDPLYNPLCIAARGDQVFVLNTLDFLIYDISDPSNPILAGSTSAVNAPKTIALAGRYAFVGDDYDGLVIYDIGDPTSISIAGTAAAQHIHDIALAGKIAYLTNYTDQIIHVFDISNPVVPVEVNALSVDFMPFEILVSGNCTYVAGYSDGVYEFDTTIPADPVVVRHRDTYQAYGLDLAGDLLYVADGSGGLEILTSWQREVDTEANVAQSLIFAEPTGNIVQVKISPLETGETVWALGTPSGSWTEVDATGGWKNLNFPGGVGPDLRWRATLYPSAGGVLPSCNQVTISWLFDDPTIELIEDIPNDQGRQVRIHWLRSGNDYWGSDVPITEYAIYRLIDDPARKGGGDDPGRESSWDYITSVPAAIDDYYSAVVPTLADSTESGGLFLSTFRVRAFSAIPGYDYDSASLSGYSVDNLSPSVPTTFWVVYGATGGNDLTWDESPEEDFRYFRVYRGDSEDFIPSPENVVHECTAPVWMDTYGEVSHHYKVTALDFSGNESDPATAESDSDAGDLPLWYAFRPSYPNPFSSQTSLGFDLPRSGSVSLEIFDVGGRLVRTLVNGDLDAGSHAVTWAGYDHSGHRVGSGVYFARLAVPGHIRIQKMLMK</sequence>
<name>A0ABV6YJP7_UNCEI</name>
<dbReference type="PANTHER" id="PTHR47197:SF3">
    <property type="entry name" value="DIHYDRO-HEME D1 DEHYDROGENASE"/>
    <property type="match status" value="1"/>
</dbReference>
<dbReference type="Proteomes" id="UP001593833">
    <property type="component" value="Unassembled WGS sequence"/>
</dbReference>
<keyword evidence="3" id="KW-1185">Reference proteome</keyword>
<dbReference type="InterPro" id="IPR026444">
    <property type="entry name" value="Secre_tail"/>
</dbReference>
<dbReference type="Pfam" id="PF13860">
    <property type="entry name" value="FlgD_ig"/>
    <property type="match status" value="1"/>
</dbReference>
<reference evidence="2 3" key="1">
    <citation type="submission" date="2024-09" db="EMBL/GenBank/DDBJ databases">
        <authorList>
            <person name="D'Angelo T."/>
        </authorList>
    </citation>
    <scope>NUCLEOTIDE SEQUENCE [LARGE SCALE GENOMIC DNA]</scope>
    <source>
        <strain evidence="2">SAG AM-320-E07</strain>
    </source>
</reference>
<dbReference type="Gene3D" id="2.60.40.4070">
    <property type="match status" value="1"/>
</dbReference>
<dbReference type="InterPro" id="IPR025965">
    <property type="entry name" value="FlgD/Vpr_Ig-like"/>
</dbReference>
<proteinExistence type="predicted"/>
<evidence type="ECO:0000313" key="3">
    <source>
        <dbReference type="Proteomes" id="UP001593833"/>
    </source>
</evidence>
<dbReference type="PANTHER" id="PTHR47197">
    <property type="entry name" value="PROTEIN NIRF"/>
    <property type="match status" value="1"/>
</dbReference>
<accession>A0ABV6YJP7</accession>